<protein>
    <submittedName>
        <fullName evidence="1">Uncharacterized protein</fullName>
    </submittedName>
</protein>
<organism evidence="1 2">
    <name type="scientific">Adineta ricciae</name>
    <name type="common">Rotifer</name>
    <dbReference type="NCBI Taxonomy" id="249248"/>
    <lineage>
        <taxon>Eukaryota</taxon>
        <taxon>Metazoa</taxon>
        <taxon>Spiralia</taxon>
        <taxon>Gnathifera</taxon>
        <taxon>Rotifera</taxon>
        <taxon>Eurotatoria</taxon>
        <taxon>Bdelloidea</taxon>
        <taxon>Adinetida</taxon>
        <taxon>Adinetidae</taxon>
        <taxon>Adineta</taxon>
    </lineage>
</organism>
<evidence type="ECO:0000313" key="1">
    <source>
        <dbReference type="EMBL" id="CAF1108070.1"/>
    </source>
</evidence>
<evidence type="ECO:0000313" key="2">
    <source>
        <dbReference type="Proteomes" id="UP000663828"/>
    </source>
</evidence>
<name>A0A814PMU0_ADIRI</name>
<dbReference type="CDD" id="cd14273">
    <property type="entry name" value="UBA_TAP-C_like"/>
    <property type="match status" value="1"/>
</dbReference>
<comment type="caution">
    <text evidence="1">The sequence shown here is derived from an EMBL/GenBank/DDBJ whole genome shotgun (WGS) entry which is preliminary data.</text>
</comment>
<dbReference type="Pfam" id="PF14555">
    <property type="entry name" value="UBA_4"/>
    <property type="match status" value="1"/>
</dbReference>
<dbReference type="SUPFAM" id="SSF46934">
    <property type="entry name" value="UBA-like"/>
    <property type="match status" value="1"/>
</dbReference>
<sequence>MADSRESSLAYFMSITRSQRDDAIAFLEKCHWRLDRSLNLFFECNHKQDRSSVQNYESKSNARTLELLPHSSRPSTRKIIIPAMIEFQKFIQSFDTHAINLLENSSKMMDLAMKYVRCQPSNITLLDNDMCAPLVWIEHFEHLLNGNTCQLFDCDYMFQLAD</sequence>
<dbReference type="EMBL" id="CAJNOR010001256">
    <property type="protein sequence ID" value="CAF1108070.1"/>
    <property type="molecule type" value="Genomic_DNA"/>
</dbReference>
<reference evidence="1" key="1">
    <citation type="submission" date="2021-02" db="EMBL/GenBank/DDBJ databases">
        <authorList>
            <person name="Nowell W R."/>
        </authorList>
    </citation>
    <scope>NUCLEOTIDE SEQUENCE</scope>
</reference>
<keyword evidence="2" id="KW-1185">Reference proteome</keyword>
<dbReference type="InterPro" id="IPR009060">
    <property type="entry name" value="UBA-like_sf"/>
</dbReference>
<accession>A0A814PMU0</accession>
<dbReference type="Proteomes" id="UP000663828">
    <property type="component" value="Unassembled WGS sequence"/>
</dbReference>
<proteinExistence type="predicted"/>
<dbReference type="Gene3D" id="1.10.8.10">
    <property type="entry name" value="DNA helicase RuvA subunit, C-terminal domain"/>
    <property type="match status" value="1"/>
</dbReference>
<gene>
    <name evidence="1" type="ORF">XAT740_LOCUS18717</name>
</gene>
<dbReference type="AlphaFoldDB" id="A0A814PMU0"/>